<feature type="domain" description="MATH" evidence="2">
    <location>
        <begin position="239"/>
        <end position="364"/>
    </location>
</feature>
<dbReference type="SUPFAM" id="SSF49599">
    <property type="entry name" value="TRAF domain-like"/>
    <property type="match status" value="2"/>
</dbReference>
<gene>
    <name evidence="4" type="ORF">AN1_LOCUS13463</name>
    <name evidence="3" type="ORF">C24_LOCUS13301</name>
</gene>
<dbReference type="Gene3D" id="2.60.210.10">
    <property type="entry name" value="Apoptosis, Tumor Necrosis Factor Receptor Associated Protein 2, Chain A"/>
    <property type="match status" value="2"/>
</dbReference>
<dbReference type="AlphaFoldDB" id="A0A654F908"/>
<dbReference type="ExpressionAtlas" id="A0A654F908">
    <property type="expression patterns" value="baseline and differential"/>
</dbReference>
<evidence type="ECO:0000313" key="6">
    <source>
        <dbReference type="Proteomes" id="UP000434276"/>
    </source>
</evidence>
<organism evidence="4 5">
    <name type="scientific">Arabidopsis thaliana</name>
    <name type="common">Mouse-ear cress</name>
    <dbReference type="NCBI Taxonomy" id="3702"/>
    <lineage>
        <taxon>Eukaryota</taxon>
        <taxon>Viridiplantae</taxon>
        <taxon>Streptophyta</taxon>
        <taxon>Embryophyta</taxon>
        <taxon>Tracheophyta</taxon>
        <taxon>Spermatophyta</taxon>
        <taxon>Magnoliopsida</taxon>
        <taxon>eudicotyledons</taxon>
        <taxon>Gunneridae</taxon>
        <taxon>Pentapetalae</taxon>
        <taxon>rosids</taxon>
        <taxon>malvids</taxon>
        <taxon>Brassicales</taxon>
        <taxon>Brassicaceae</taxon>
        <taxon>Camelineae</taxon>
        <taxon>Arabidopsis</taxon>
    </lineage>
</organism>
<keyword evidence="1" id="KW-0732">Signal</keyword>
<evidence type="ECO:0000256" key="1">
    <source>
        <dbReference type="SAM" id="SignalP"/>
    </source>
</evidence>
<dbReference type="CDD" id="cd00121">
    <property type="entry name" value="MATH"/>
    <property type="match status" value="2"/>
</dbReference>
<feature type="domain" description="MATH" evidence="2">
    <location>
        <begin position="86"/>
        <end position="219"/>
    </location>
</feature>
<feature type="chain" id="PRO_5036158832" description="MATH domain-containing protein" evidence="1">
    <location>
        <begin position="26"/>
        <end position="375"/>
    </location>
</feature>
<dbReference type="Proteomes" id="UP000426265">
    <property type="component" value="Unassembled WGS sequence"/>
</dbReference>
<evidence type="ECO:0000313" key="5">
    <source>
        <dbReference type="Proteomes" id="UP000426265"/>
    </source>
</evidence>
<dbReference type="InterPro" id="IPR008974">
    <property type="entry name" value="TRAF-like"/>
</dbReference>
<feature type="signal peptide" evidence="1">
    <location>
        <begin position="1"/>
        <end position="25"/>
    </location>
</feature>
<proteinExistence type="predicted"/>
<dbReference type="Pfam" id="PF22486">
    <property type="entry name" value="MATH_2"/>
    <property type="match status" value="2"/>
</dbReference>
<dbReference type="PROSITE" id="PS50144">
    <property type="entry name" value="MATH"/>
    <property type="match status" value="2"/>
</dbReference>
<protein>
    <recommendedName>
        <fullName evidence="2">MATH domain-containing protein</fullName>
    </recommendedName>
</protein>
<dbReference type="SMART" id="SM00061">
    <property type="entry name" value="MATH"/>
    <property type="match status" value="2"/>
</dbReference>
<dbReference type="OrthoDB" id="1883087at2759"/>
<dbReference type="EMBL" id="CACRSJ010000106">
    <property type="protein sequence ID" value="VYS58016.1"/>
    <property type="molecule type" value="Genomic_DNA"/>
</dbReference>
<accession>A0A5S9XDY2</accession>
<dbReference type="InterPro" id="IPR002083">
    <property type="entry name" value="MATH/TRAF_dom"/>
</dbReference>
<dbReference type="Proteomes" id="UP000434276">
    <property type="component" value="Unassembled WGS sequence"/>
</dbReference>
<reference evidence="4 5" key="1">
    <citation type="submission" date="2019-11" db="EMBL/GenBank/DDBJ databases">
        <authorList>
            <person name="Jiao W.-B."/>
            <person name="Schneeberger K."/>
        </authorList>
    </citation>
    <scope>NUCLEOTIDE SEQUENCE [LARGE SCALE GENOMIC DNA]</scope>
    <source>
        <strain evidence="5">cv. An-1</strain>
        <strain evidence="6">cv. C24</strain>
    </source>
</reference>
<evidence type="ECO:0000313" key="3">
    <source>
        <dbReference type="EMBL" id="CAA0383084.1"/>
    </source>
</evidence>
<sequence>MTSLYRNTSSFVYLLFCLFITSSSAGSFIRQFSDDFNTIQQQKGKDGPTPNLEKGNYLHKHNEISSSLDYKVSASNIVKGLTEVPPSSYSFKIESYNSFLKIPYLGFESRPFAAGGYNWVLKVHPNGLTWDGTSGYVSLYVLLHESTPITADQVVYADLRFYIFNNNEKKYFTIQDTNLWKFTAPKRLLGFPKVMSADQFEDLRNGYIYDNHCEFGVDVTVASHYQKSESLFVTEKFDNPIFTYALLRFSTLLKESYQSDVFSIGGRSMYLQVFPNGRNLSKGKAMSLYLNINDKFKPFEMIYVRAKLRVLNQRKLNNVEIQVSNWYTAWFYYSGDFQIIPLADLRDSSKGFVVNDMLKVEVQLEGISSTKWYPS</sequence>
<evidence type="ECO:0000259" key="2">
    <source>
        <dbReference type="PROSITE" id="PS50144"/>
    </source>
</evidence>
<dbReference type="PANTHER" id="PTHR46162">
    <property type="entry name" value="TRAF-LIKE FAMILY PROTEIN"/>
    <property type="match status" value="1"/>
</dbReference>
<evidence type="ECO:0000313" key="4">
    <source>
        <dbReference type="EMBL" id="VYS58016.1"/>
    </source>
</evidence>
<dbReference type="EMBL" id="CACSHJ010000089">
    <property type="protein sequence ID" value="CAA0383084.1"/>
    <property type="molecule type" value="Genomic_DNA"/>
</dbReference>
<dbReference type="PANTHER" id="PTHR46162:SF43">
    <property type="entry name" value="TRAF-LIKE FAMILY PROTEIN"/>
    <property type="match status" value="1"/>
</dbReference>
<accession>A0A654F908</accession>
<name>A0A654F908_ARATH</name>